<dbReference type="Ensembl" id="ENSSSCT00070000969.1">
    <property type="protein sequence ID" value="ENSSSCP00070000847.1"/>
    <property type="gene ID" value="ENSSSCG00070000525.1"/>
</dbReference>
<name>A0A4X1SFF4_PIG</name>
<dbReference type="Proteomes" id="UP000314985">
    <property type="component" value="Chromosome 7"/>
</dbReference>
<sequence length="118" mass="12380">ISWTSQMKRRIGSSPSGGGPVPEKSAPASVTLARLLQLVQQGQELPGLERPLVAATLSEPTASQLPRRPKPWEVSAEAPGPPFQTAGHRPADPPCGQRNRLEEPDSEKGTTGALLGGT</sequence>
<protein>
    <recommendedName>
        <fullName evidence="2">Peroxisomal membrane protein PEX14-like KPWE domain-containing protein</fullName>
    </recommendedName>
</protein>
<dbReference type="PANTHER" id="PTHR40657">
    <property type="entry name" value="HYPOTHETICAL PROTEIN LOC681367"/>
    <property type="match status" value="1"/>
</dbReference>
<dbReference type="Pfam" id="PF17733">
    <property type="entry name" value="KPWE_dom"/>
    <property type="match status" value="1"/>
</dbReference>
<evidence type="ECO:0000313" key="4">
    <source>
        <dbReference type="Proteomes" id="UP000314985"/>
    </source>
</evidence>
<reference evidence="3" key="2">
    <citation type="submission" date="2025-08" db="UniProtKB">
        <authorList>
            <consortium name="Ensembl"/>
        </authorList>
    </citation>
    <scope>IDENTIFICATION</scope>
</reference>
<organism evidence="3 4">
    <name type="scientific">Sus scrofa</name>
    <name type="common">Pig</name>
    <dbReference type="NCBI Taxonomy" id="9823"/>
    <lineage>
        <taxon>Eukaryota</taxon>
        <taxon>Metazoa</taxon>
        <taxon>Chordata</taxon>
        <taxon>Craniata</taxon>
        <taxon>Vertebrata</taxon>
        <taxon>Euteleostomi</taxon>
        <taxon>Mammalia</taxon>
        <taxon>Eutheria</taxon>
        <taxon>Laurasiatheria</taxon>
        <taxon>Artiodactyla</taxon>
        <taxon>Suina</taxon>
        <taxon>Suidae</taxon>
        <taxon>Sus</taxon>
    </lineage>
</organism>
<dbReference type="PANTHER" id="PTHR40657:SF1">
    <property type="entry name" value="RIKEN CDNA 2310039H08 GENE"/>
    <property type="match status" value="1"/>
</dbReference>
<dbReference type="InterPro" id="IPR040554">
    <property type="entry name" value="KPWE_PEX14_dom"/>
</dbReference>
<feature type="region of interest" description="Disordered" evidence="1">
    <location>
        <begin position="1"/>
        <end position="28"/>
    </location>
</feature>
<feature type="compositionally biased region" description="Basic and acidic residues" evidence="1">
    <location>
        <begin position="99"/>
        <end position="108"/>
    </location>
</feature>
<evidence type="ECO:0000313" key="3">
    <source>
        <dbReference type="Ensembl" id="ENSSSCP00070000847.1"/>
    </source>
</evidence>
<dbReference type="InterPro" id="IPR039995">
    <property type="entry name" value="PEX39"/>
</dbReference>
<dbReference type="AlphaFoldDB" id="A0A4X1SFF4"/>
<feature type="region of interest" description="Disordered" evidence="1">
    <location>
        <begin position="50"/>
        <end position="118"/>
    </location>
</feature>
<reference evidence="3 4" key="1">
    <citation type="submission" date="2017-08" db="EMBL/GenBank/DDBJ databases">
        <title>USMARCv1.0.</title>
        <authorList>
            <person name="Hannum G.I."/>
            <person name="Koren S."/>
            <person name="Schroeder S.G."/>
            <person name="Chin S.C."/>
            <person name="Nonneman D.J."/>
            <person name="Becker S.A."/>
            <person name="Rosen B.D."/>
            <person name="Bickhart D.M."/>
            <person name="Putnam N.H."/>
            <person name="Green R.E."/>
            <person name="Tuggle C.K."/>
            <person name="Liu H."/>
            <person name="Rohrer G.A."/>
            <person name="Warr A."/>
            <person name="Hall R."/>
            <person name="Kim K."/>
            <person name="Hume D.A."/>
            <person name="Talbot R."/>
            <person name="Chow W."/>
            <person name="Howe K."/>
            <person name="Schwartz A.S."/>
            <person name="Watson M."/>
            <person name="Archibald A.L."/>
            <person name="Phillippy A.M."/>
            <person name="Smith T.P.L."/>
        </authorList>
    </citation>
    <scope>NUCLEOTIDE SEQUENCE [LARGE SCALE GENOMIC DNA]</scope>
</reference>
<proteinExistence type="predicted"/>
<feature type="domain" description="Peroxisomal membrane protein PEX14-like KPWE" evidence="2">
    <location>
        <begin position="28"/>
        <end position="73"/>
    </location>
</feature>
<evidence type="ECO:0000259" key="2">
    <source>
        <dbReference type="Pfam" id="PF17733"/>
    </source>
</evidence>
<evidence type="ECO:0000256" key="1">
    <source>
        <dbReference type="SAM" id="MobiDB-lite"/>
    </source>
</evidence>
<accession>A0A4X1SFF4</accession>